<evidence type="ECO:0000313" key="8">
    <source>
        <dbReference type="Proteomes" id="UP000003244"/>
    </source>
</evidence>
<evidence type="ECO:0000256" key="1">
    <source>
        <dbReference type="ARBA" id="ARBA00022691"/>
    </source>
</evidence>
<dbReference type="GO" id="GO:0051536">
    <property type="term" value="F:iron-sulfur cluster binding"/>
    <property type="evidence" value="ECO:0007669"/>
    <property type="project" value="UniProtKB-KW"/>
</dbReference>
<protein>
    <submittedName>
        <fullName evidence="7">Radical SAM domain protein</fullName>
    </submittedName>
</protein>
<name>E0E3I5_9FIRM</name>
<organism evidence="7 8">
    <name type="scientific">Peptostreptococcus stomatis DSM 17678</name>
    <dbReference type="NCBI Taxonomy" id="596315"/>
    <lineage>
        <taxon>Bacteria</taxon>
        <taxon>Bacillati</taxon>
        <taxon>Bacillota</taxon>
        <taxon>Clostridia</taxon>
        <taxon>Peptostreptococcales</taxon>
        <taxon>Peptostreptococcaceae</taxon>
        <taxon>Peptostreptococcus</taxon>
    </lineage>
</organism>
<keyword evidence="8" id="KW-1185">Reference proteome</keyword>
<evidence type="ECO:0000256" key="5">
    <source>
        <dbReference type="ARBA" id="ARBA00023150"/>
    </source>
</evidence>
<dbReference type="GO" id="GO:0006777">
    <property type="term" value="P:Mo-molybdopterin cofactor biosynthetic process"/>
    <property type="evidence" value="ECO:0007669"/>
    <property type="project" value="UniProtKB-KW"/>
</dbReference>
<evidence type="ECO:0000256" key="2">
    <source>
        <dbReference type="ARBA" id="ARBA00022723"/>
    </source>
</evidence>
<comment type="caution">
    <text evidence="7">The sequence shown here is derived from an EMBL/GenBank/DDBJ whole genome shotgun (WGS) entry which is preliminary data.</text>
</comment>
<dbReference type="InterPro" id="IPR013785">
    <property type="entry name" value="Aldolase_TIM"/>
</dbReference>
<accession>E0E3I5</accession>
<dbReference type="PROSITE" id="PS51918">
    <property type="entry name" value="RADICAL_SAM"/>
    <property type="match status" value="1"/>
</dbReference>
<sequence>MNDLTYLRLILTEEDNYPVMYSRPEEEVNIIGQDDQAMSPDDFKSIIKFFADRGLKKIKFVGGEPLLYRNLEVLIAYARDCGIEDIGMTTNGIGLGTRILDLKNLGLNSVNISLDSLKEYRYNALTGGGNLKEVYLSIDACQAANIDVRINCVAIKDFNDDELVDFMRLTINSKLDVRLIELLPYNISKNVYERGYMDLQDYIENTEAIDRSDDEDLSVAKYFKINGAQGRVGIIRAGSRDYEEDLRRINVSNRGYMNVGPLQKNTYFIKPILGDEEALEDMFYKIKTSI</sequence>
<gene>
    <name evidence="7" type="ORF">HMPREF0634_0479</name>
</gene>
<dbReference type="STRING" id="596315.HMPREF0634_0479"/>
<evidence type="ECO:0000259" key="6">
    <source>
        <dbReference type="PROSITE" id="PS51918"/>
    </source>
</evidence>
<keyword evidence="4" id="KW-0411">Iron-sulfur</keyword>
<keyword evidence="1" id="KW-0949">S-adenosyl-L-methionine</keyword>
<evidence type="ECO:0000313" key="7">
    <source>
        <dbReference type="EMBL" id="EFM64503.1"/>
    </source>
</evidence>
<feature type="domain" description="Radical SAM core" evidence="6">
    <location>
        <begin position="1"/>
        <end position="228"/>
    </location>
</feature>
<keyword evidence="5" id="KW-0501">Molybdenum cofactor biosynthesis</keyword>
<keyword evidence="3" id="KW-0408">Iron</keyword>
<dbReference type="InterPro" id="IPR007197">
    <property type="entry name" value="rSAM"/>
</dbReference>
<dbReference type="EMBL" id="ADGQ01000057">
    <property type="protein sequence ID" value="EFM64503.1"/>
    <property type="molecule type" value="Genomic_DNA"/>
</dbReference>
<dbReference type="Gene3D" id="3.20.20.70">
    <property type="entry name" value="Aldolase class I"/>
    <property type="match status" value="1"/>
</dbReference>
<dbReference type="RefSeq" id="WP_007789776.1">
    <property type="nucleotide sequence ID" value="NZ_ADGQ01000057.1"/>
</dbReference>
<proteinExistence type="predicted"/>
<dbReference type="GO" id="GO:0061799">
    <property type="term" value="F:cyclic pyranopterin monophosphate synthase activity"/>
    <property type="evidence" value="ECO:0007669"/>
    <property type="project" value="TreeGrafter"/>
</dbReference>
<dbReference type="CDD" id="cd01335">
    <property type="entry name" value="Radical_SAM"/>
    <property type="match status" value="1"/>
</dbReference>
<keyword evidence="2" id="KW-0479">Metal-binding</keyword>
<dbReference type="InterPro" id="IPR058240">
    <property type="entry name" value="rSAM_sf"/>
</dbReference>
<dbReference type="GO" id="GO:0046872">
    <property type="term" value="F:metal ion binding"/>
    <property type="evidence" value="ECO:0007669"/>
    <property type="project" value="UniProtKB-KW"/>
</dbReference>
<dbReference type="PANTHER" id="PTHR22960">
    <property type="entry name" value="MOLYBDOPTERIN COFACTOR SYNTHESIS PROTEIN A"/>
    <property type="match status" value="1"/>
</dbReference>
<dbReference type="PANTHER" id="PTHR22960:SF0">
    <property type="entry name" value="MOLYBDENUM COFACTOR BIOSYNTHESIS PROTEIN 1"/>
    <property type="match status" value="1"/>
</dbReference>
<dbReference type="OrthoDB" id="9763993at2"/>
<reference evidence="7 8" key="1">
    <citation type="submission" date="2010-08" db="EMBL/GenBank/DDBJ databases">
        <authorList>
            <person name="Harkins D.M."/>
            <person name="Madupu R."/>
            <person name="Durkin A.S."/>
            <person name="Torralba M."/>
            <person name="Methe B."/>
            <person name="Sutton G.G."/>
            <person name="Nelson K.E."/>
        </authorList>
    </citation>
    <scope>NUCLEOTIDE SEQUENCE [LARGE SCALE GENOMIC DNA]</scope>
    <source>
        <strain evidence="7 8">DSM 17678</strain>
    </source>
</reference>
<dbReference type="GO" id="GO:0061798">
    <property type="term" value="F:GTP 3',8'-cyclase activity"/>
    <property type="evidence" value="ECO:0007669"/>
    <property type="project" value="TreeGrafter"/>
</dbReference>
<dbReference type="eggNOG" id="COG2896">
    <property type="taxonomic scope" value="Bacteria"/>
</dbReference>
<dbReference type="InterPro" id="IPR050105">
    <property type="entry name" value="MoCo_biosynth_MoaA/MoaC"/>
</dbReference>
<dbReference type="GeneID" id="84800823"/>
<dbReference type="Proteomes" id="UP000003244">
    <property type="component" value="Unassembled WGS sequence"/>
</dbReference>
<evidence type="ECO:0000256" key="3">
    <source>
        <dbReference type="ARBA" id="ARBA00023004"/>
    </source>
</evidence>
<dbReference type="Pfam" id="PF04055">
    <property type="entry name" value="Radical_SAM"/>
    <property type="match status" value="1"/>
</dbReference>
<dbReference type="AlphaFoldDB" id="E0E3I5"/>
<dbReference type="SUPFAM" id="SSF102114">
    <property type="entry name" value="Radical SAM enzymes"/>
    <property type="match status" value="1"/>
</dbReference>
<evidence type="ECO:0000256" key="4">
    <source>
        <dbReference type="ARBA" id="ARBA00023014"/>
    </source>
</evidence>